<protein>
    <submittedName>
        <fullName evidence="2">Helix-turn-helix transcriptional regulator</fullName>
    </submittedName>
</protein>
<dbReference type="InterPro" id="IPR000792">
    <property type="entry name" value="Tscrpt_reg_LuxR_C"/>
</dbReference>
<reference evidence="2 3" key="1">
    <citation type="submission" date="2022-04" db="EMBL/GenBank/DDBJ databases">
        <authorList>
            <person name="Huq M.A."/>
        </authorList>
    </citation>
    <scope>NUCLEOTIDE SEQUENCE [LARGE SCALE GENOMIC DNA]</scope>
    <source>
        <strain evidence="2 3">MAH-33</strain>
    </source>
</reference>
<evidence type="ECO:0000313" key="2">
    <source>
        <dbReference type="EMBL" id="MCK0532950.1"/>
    </source>
</evidence>
<dbReference type="EMBL" id="JALKHS010000014">
    <property type="protein sequence ID" value="MCK0532950.1"/>
    <property type="molecule type" value="Genomic_DNA"/>
</dbReference>
<dbReference type="Gene3D" id="1.10.10.10">
    <property type="entry name" value="Winged helix-like DNA-binding domain superfamily/Winged helix DNA-binding domain"/>
    <property type="match status" value="1"/>
</dbReference>
<comment type="caution">
    <text evidence="2">The sequence shown here is derived from an EMBL/GenBank/DDBJ whole genome shotgun (WGS) entry which is preliminary data.</text>
</comment>
<sequence length="192" mass="21614">MVGMLQTSLEPFDALALGWISADFRGRLIIDSLYHIQWWNDEGRRAIEASEILREEAGQLLVDASLRTKFSSFLSDLKSQTETGILTVKDGDGHFVMFGHHEPSTGMFCLEVSCSHAEKRIMFADFGSIYGLTESETQAALALFRGKTVVEIAQDRNVSVDTVRTQVRKLYGKIGAQSREKLFKMLMPFRIT</sequence>
<dbReference type="SMART" id="SM00421">
    <property type="entry name" value="HTH_LUXR"/>
    <property type="match status" value="1"/>
</dbReference>
<organism evidence="2 3">
    <name type="scientific">Sphingobium agri</name>
    <dbReference type="NCBI Taxonomy" id="2933566"/>
    <lineage>
        <taxon>Bacteria</taxon>
        <taxon>Pseudomonadati</taxon>
        <taxon>Pseudomonadota</taxon>
        <taxon>Alphaproteobacteria</taxon>
        <taxon>Sphingomonadales</taxon>
        <taxon>Sphingomonadaceae</taxon>
        <taxon>Sphingobium</taxon>
    </lineage>
</organism>
<dbReference type="Proteomes" id="UP001203512">
    <property type="component" value="Unassembled WGS sequence"/>
</dbReference>
<accession>A0ABT0E0Q4</accession>
<proteinExistence type="predicted"/>
<feature type="domain" description="HTH luxR-type" evidence="1">
    <location>
        <begin position="129"/>
        <end position="186"/>
    </location>
</feature>
<gene>
    <name evidence="2" type="ORF">MU848_15270</name>
</gene>
<dbReference type="InterPro" id="IPR036388">
    <property type="entry name" value="WH-like_DNA-bd_sf"/>
</dbReference>
<dbReference type="RefSeq" id="WP_247233942.1">
    <property type="nucleotide sequence ID" value="NZ_JALKHS010000014.1"/>
</dbReference>
<dbReference type="InterPro" id="IPR016032">
    <property type="entry name" value="Sig_transdc_resp-reg_C-effctor"/>
</dbReference>
<evidence type="ECO:0000313" key="3">
    <source>
        <dbReference type="Proteomes" id="UP001203512"/>
    </source>
</evidence>
<keyword evidence="3" id="KW-1185">Reference proteome</keyword>
<dbReference type="Pfam" id="PF00196">
    <property type="entry name" value="GerE"/>
    <property type="match status" value="1"/>
</dbReference>
<dbReference type="SUPFAM" id="SSF46894">
    <property type="entry name" value="C-terminal effector domain of the bipartite response regulators"/>
    <property type="match status" value="1"/>
</dbReference>
<evidence type="ECO:0000259" key="1">
    <source>
        <dbReference type="SMART" id="SM00421"/>
    </source>
</evidence>
<name>A0ABT0E0Q4_9SPHN</name>